<keyword evidence="1" id="KW-0812">Transmembrane</keyword>
<dbReference type="InParanoid" id="A0A0C2T7S2"/>
<proteinExistence type="predicted"/>
<dbReference type="HOGENOM" id="CLU_2739513_0_0_1"/>
<dbReference type="EMBL" id="KN818268">
    <property type="protein sequence ID" value="KIL62659.1"/>
    <property type="molecule type" value="Genomic_DNA"/>
</dbReference>
<protein>
    <submittedName>
        <fullName evidence="2">Uncharacterized protein</fullName>
    </submittedName>
</protein>
<keyword evidence="3" id="KW-1185">Reference proteome</keyword>
<evidence type="ECO:0000256" key="1">
    <source>
        <dbReference type="SAM" id="Phobius"/>
    </source>
</evidence>
<dbReference type="Proteomes" id="UP000054549">
    <property type="component" value="Unassembled WGS sequence"/>
</dbReference>
<keyword evidence="1" id="KW-0472">Membrane</keyword>
<sequence>MRYHKGYHIVEVSRAHVFMRIVAYFLAVDSVLVLSDGMCFAQQARTAFTFSNWHSSKYAMRKDPQNDGWRD</sequence>
<reference evidence="2 3" key="1">
    <citation type="submission" date="2014-04" db="EMBL/GenBank/DDBJ databases">
        <title>Evolutionary Origins and Diversification of the Mycorrhizal Mutualists.</title>
        <authorList>
            <consortium name="DOE Joint Genome Institute"/>
            <consortium name="Mycorrhizal Genomics Consortium"/>
            <person name="Kohler A."/>
            <person name="Kuo A."/>
            <person name="Nagy L.G."/>
            <person name="Floudas D."/>
            <person name="Copeland A."/>
            <person name="Barry K.W."/>
            <person name="Cichocki N."/>
            <person name="Veneault-Fourrey C."/>
            <person name="LaButti K."/>
            <person name="Lindquist E.A."/>
            <person name="Lipzen A."/>
            <person name="Lundell T."/>
            <person name="Morin E."/>
            <person name="Murat C."/>
            <person name="Riley R."/>
            <person name="Ohm R."/>
            <person name="Sun H."/>
            <person name="Tunlid A."/>
            <person name="Henrissat B."/>
            <person name="Grigoriev I.V."/>
            <person name="Hibbett D.S."/>
            <person name="Martin F."/>
        </authorList>
    </citation>
    <scope>NUCLEOTIDE SEQUENCE [LARGE SCALE GENOMIC DNA]</scope>
    <source>
        <strain evidence="2 3">Koide BX008</strain>
    </source>
</reference>
<keyword evidence="1" id="KW-1133">Transmembrane helix</keyword>
<gene>
    <name evidence="2" type="ORF">M378DRAFT_165492</name>
</gene>
<evidence type="ECO:0000313" key="2">
    <source>
        <dbReference type="EMBL" id="KIL62659.1"/>
    </source>
</evidence>
<organism evidence="2 3">
    <name type="scientific">Amanita muscaria (strain Koide BX008)</name>
    <dbReference type="NCBI Taxonomy" id="946122"/>
    <lineage>
        <taxon>Eukaryota</taxon>
        <taxon>Fungi</taxon>
        <taxon>Dikarya</taxon>
        <taxon>Basidiomycota</taxon>
        <taxon>Agaricomycotina</taxon>
        <taxon>Agaricomycetes</taxon>
        <taxon>Agaricomycetidae</taxon>
        <taxon>Agaricales</taxon>
        <taxon>Pluteineae</taxon>
        <taxon>Amanitaceae</taxon>
        <taxon>Amanita</taxon>
    </lineage>
</organism>
<dbReference type="AlphaFoldDB" id="A0A0C2T7S2"/>
<feature type="transmembrane region" description="Helical" evidence="1">
    <location>
        <begin position="21"/>
        <end position="44"/>
    </location>
</feature>
<accession>A0A0C2T7S2</accession>
<evidence type="ECO:0000313" key="3">
    <source>
        <dbReference type="Proteomes" id="UP000054549"/>
    </source>
</evidence>
<name>A0A0C2T7S2_AMAMK</name>